<dbReference type="SMART" id="SM00364">
    <property type="entry name" value="LRR_BAC"/>
    <property type="match status" value="4"/>
</dbReference>
<dbReference type="OrthoDB" id="9229163at2759"/>
<keyword evidence="4" id="KW-0325">Glycoprotein</keyword>
<dbReference type="PANTHER" id="PTHR45712">
    <property type="entry name" value="AGAP008170-PA"/>
    <property type="match status" value="1"/>
</dbReference>
<evidence type="ECO:0000256" key="2">
    <source>
        <dbReference type="ARBA" id="ARBA00022729"/>
    </source>
</evidence>
<accession>A0A482XFY4</accession>
<keyword evidence="3" id="KW-0677">Repeat</keyword>
<dbReference type="AlphaFoldDB" id="A0A482XFY4"/>
<feature type="compositionally biased region" description="Polar residues" evidence="5">
    <location>
        <begin position="722"/>
        <end position="735"/>
    </location>
</feature>
<dbReference type="SMART" id="SM00365">
    <property type="entry name" value="LRR_SD22"/>
    <property type="match status" value="3"/>
</dbReference>
<keyword evidence="1" id="KW-0433">Leucine-rich repeat</keyword>
<dbReference type="InParanoid" id="A0A482XFY4"/>
<dbReference type="InterPro" id="IPR001611">
    <property type="entry name" value="Leu-rich_rpt"/>
</dbReference>
<evidence type="ECO:0000256" key="7">
    <source>
        <dbReference type="SAM" id="SignalP"/>
    </source>
</evidence>
<dbReference type="Pfam" id="PF13855">
    <property type="entry name" value="LRR_8"/>
    <property type="match status" value="3"/>
</dbReference>
<feature type="region of interest" description="Disordered" evidence="5">
    <location>
        <begin position="681"/>
        <end position="735"/>
    </location>
</feature>
<evidence type="ECO:0000256" key="1">
    <source>
        <dbReference type="ARBA" id="ARBA00022614"/>
    </source>
</evidence>
<dbReference type="STRING" id="195883.A0A482XFY4"/>
<dbReference type="SUPFAM" id="SSF52058">
    <property type="entry name" value="L domain-like"/>
    <property type="match status" value="2"/>
</dbReference>
<feature type="domain" description="LRRNT" evidence="8">
    <location>
        <begin position="23"/>
        <end position="56"/>
    </location>
</feature>
<dbReference type="GO" id="GO:0005615">
    <property type="term" value="C:extracellular space"/>
    <property type="evidence" value="ECO:0007669"/>
    <property type="project" value="TreeGrafter"/>
</dbReference>
<keyword evidence="2 7" id="KW-0732">Signal</keyword>
<proteinExistence type="predicted"/>
<feature type="compositionally biased region" description="Polar residues" evidence="5">
    <location>
        <begin position="687"/>
        <end position="702"/>
    </location>
</feature>
<keyword evidence="10" id="KW-1185">Reference proteome</keyword>
<dbReference type="InterPro" id="IPR000372">
    <property type="entry name" value="LRRNT"/>
</dbReference>
<dbReference type="SMR" id="A0A482XFY4"/>
<dbReference type="InterPro" id="IPR032675">
    <property type="entry name" value="LRR_dom_sf"/>
</dbReference>
<dbReference type="InterPro" id="IPR050333">
    <property type="entry name" value="SLRP"/>
</dbReference>
<dbReference type="SMART" id="SM00013">
    <property type="entry name" value="LRRNT"/>
    <property type="match status" value="1"/>
</dbReference>
<name>A0A482XFY4_LAOST</name>
<evidence type="ECO:0000256" key="6">
    <source>
        <dbReference type="SAM" id="Phobius"/>
    </source>
</evidence>
<sequence length="735" mass="82742">MQQVLIITAVLASLHATTSGWLVCPQYCVCQAHGKVNCSRLALHQMPTYLPAHIEELSLSENRLQQLPDQLYVPQMLQHLDLSRNLLQTLPEHAIGDLWMLTHLDLSENRLHRIADLAPAVQKLRRLTALHMRANPLGRIDGHCHHNSAAVGTNNVVLRSASLSELNVADCGLSQIERCAFVGLTNLTRLTLADNPLEHFNGLVSSTLRQLDISNCRLTVVASDAFLHTPALMYMDISRNPRANLLPSTKNREDSPTIINYMSTSLVHLDASGCSMTDIPVTIFPNLKQISLRANVMRELPSRTFYRARHLLAIDLSRNQLTEIGDSTFLGAESLTVLNLSENFIISVDAAAFLQMVDLVYLDLSHNQLRHLTNISAPAMTRLILSHCAIEELPSVLPHSISLDISNNPISILPDHLFSFHIQELDLSYCRLSSIHKSTFEGMIALKKLDLRGNRLTLPFDIGVLSSLKQLKALSVTDNPWQCACDKNVSGTTKIENFLKFMIELSLKTNVDENSNNINENRNYWRFFNNDEKYKNENIELIYENQNTSKVDEMGRHLKCRPSNSNAEVLWSQACQAPTTTEKPRRRNPERQWMAFIVTFAVVSSILIVLLVLRQNLVEESRLRRRAREERANSNLEETMIASTTLSEGAPLAVRPVRSPIADILQLPTYEEAILLPKPIPDDFGVESNSTREVSTWISQENSLDDDDDDNDDQNQIDENHCSNLNHNSESTTSL</sequence>
<dbReference type="SMART" id="SM00369">
    <property type="entry name" value="LRR_TYP"/>
    <property type="match status" value="13"/>
</dbReference>
<protein>
    <recommendedName>
        <fullName evidence="8">LRRNT domain-containing protein</fullName>
    </recommendedName>
</protein>
<keyword evidence="6" id="KW-0472">Membrane</keyword>
<evidence type="ECO:0000256" key="5">
    <source>
        <dbReference type="SAM" id="MobiDB-lite"/>
    </source>
</evidence>
<feature type="transmembrane region" description="Helical" evidence="6">
    <location>
        <begin position="593"/>
        <end position="613"/>
    </location>
</feature>
<dbReference type="EMBL" id="QKKF02010319">
    <property type="protein sequence ID" value="RZF44693.1"/>
    <property type="molecule type" value="Genomic_DNA"/>
</dbReference>
<dbReference type="Proteomes" id="UP000291343">
    <property type="component" value="Unassembled WGS sequence"/>
</dbReference>
<reference evidence="9 10" key="1">
    <citation type="journal article" date="2017" name="Gigascience">
        <title>Genome sequence of the small brown planthopper, Laodelphax striatellus.</title>
        <authorList>
            <person name="Zhu J."/>
            <person name="Jiang F."/>
            <person name="Wang X."/>
            <person name="Yang P."/>
            <person name="Bao Y."/>
            <person name="Zhao W."/>
            <person name="Wang W."/>
            <person name="Lu H."/>
            <person name="Wang Q."/>
            <person name="Cui N."/>
            <person name="Li J."/>
            <person name="Chen X."/>
            <person name="Luo L."/>
            <person name="Yu J."/>
            <person name="Kang L."/>
            <person name="Cui F."/>
        </authorList>
    </citation>
    <scope>NUCLEOTIDE SEQUENCE [LARGE SCALE GENOMIC DNA]</scope>
    <source>
        <strain evidence="9">Lst14</strain>
    </source>
</reference>
<comment type="caution">
    <text evidence="9">The sequence shown here is derived from an EMBL/GenBank/DDBJ whole genome shotgun (WGS) entry which is preliminary data.</text>
</comment>
<evidence type="ECO:0000313" key="10">
    <source>
        <dbReference type="Proteomes" id="UP000291343"/>
    </source>
</evidence>
<feature type="chain" id="PRO_5019820036" description="LRRNT domain-containing protein" evidence="7">
    <location>
        <begin position="21"/>
        <end position="735"/>
    </location>
</feature>
<feature type="signal peptide" evidence="7">
    <location>
        <begin position="1"/>
        <end position="20"/>
    </location>
</feature>
<dbReference type="InterPro" id="IPR003591">
    <property type="entry name" value="Leu-rich_rpt_typical-subtyp"/>
</dbReference>
<keyword evidence="6" id="KW-0812">Transmembrane</keyword>
<keyword evidence="6" id="KW-1133">Transmembrane helix</keyword>
<dbReference type="PROSITE" id="PS51450">
    <property type="entry name" value="LRR"/>
    <property type="match status" value="4"/>
</dbReference>
<feature type="compositionally biased region" description="Acidic residues" evidence="5">
    <location>
        <begin position="703"/>
        <end position="716"/>
    </location>
</feature>
<dbReference type="Gene3D" id="3.80.10.10">
    <property type="entry name" value="Ribonuclease Inhibitor"/>
    <property type="match status" value="5"/>
</dbReference>
<dbReference type="PANTHER" id="PTHR45712:SF22">
    <property type="entry name" value="INSULIN-LIKE GROWTH FACTOR-BINDING PROTEIN COMPLEX ACID LABILE SUBUNIT"/>
    <property type="match status" value="1"/>
</dbReference>
<gene>
    <name evidence="9" type="ORF">LSTR_LSTR000645</name>
</gene>
<evidence type="ECO:0000256" key="3">
    <source>
        <dbReference type="ARBA" id="ARBA00022737"/>
    </source>
</evidence>
<evidence type="ECO:0000313" key="9">
    <source>
        <dbReference type="EMBL" id="RZF44693.1"/>
    </source>
</evidence>
<organism evidence="9 10">
    <name type="scientific">Laodelphax striatellus</name>
    <name type="common">Small brown planthopper</name>
    <name type="synonym">Delphax striatella</name>
    <dbReference type="NCBI Taxonomy" id="195883"/>
    <lineage>
        <taxon>Eukaryota</taxon>
        <taxon>Metazoa</taxon>
        <taxon>Ecdysozoa</taxon>
        <taxon>Arthropoda</taxon>
        <taxon>Hexapoda</taxon>
        <taxon>Insecta</taxon>
        <taxon>Pterygota</taxon>
        <taxon>Neoptera</taxon>
        <taxon>Paraneoptera</taxon>
        <taxon>Hemiptera</taxon>
        <taxon>Auchenorrhyncha</taxon>
        <taxon>Fulgoroidea</taxon>
        <taxon>Delphacidae</taxon>
        <taxon>Criomorphinae</taxon>
        <taxon>Laodelphax</taxon>
    </lineage>
</organism>
<evidence type="ECO:0000259" key="8">
    <source>
        <dbReference type="SMART" id="SM00013"/>
    </source>
</evidence>
<evidence type="ECO:0000256" key="4">
    <source>
        <dbReference type="ARBA" id="ARBA00023180"/>
    </source>
</evidence>